<dbReference type="EMBL" id="SPHZ02000008">
    <property type="protein sequence ID" value="KAF0903848.1"/>
    <property type="molecule type" value="Genomic_DNA"/>
</dbReference>
<keyword evidence="2" id="KW-1133">Transmembrane helix</keyword>
<evidence type="ECO:0000313" key="4">
    <source>
        <dbReference type="Proteomes" id="UP000479710"/>
    </source>
</evidence>
<dbReference type="Proteomes" id="UP000479710">
    <property type="component" value="Unassembled WGS sequence"/>
</dbReference>
<accession>A0A6G1CTS0</accession>
<proteinExistence type="predicted"/>
<organism evidence="3 4">
    <name type="scientific">Oryza meyeriana var. granulata</name>
    <dbReference type="NCBI Taxonomy" id="110450"/>
    <lineage>
        <taxon>Eukaryota</taxon>
        <taxon>Viridiplantae</taxon>
        <taxon>Streptophyta</taxon>
        <taxon>Embryophyta</taxon>
        <taxon>Tracheophyta</taxon>
        <taxon>Spermatophyta</taxon>
        <taxon>Magnoliopsida</taxon>
        <taxon>Liliopsida</taxon>
        <taxon>Poales</taxon>
        <taxon>Poaceae</taxon>
        <taxon>BOP clade</taxon>
        <taxon>Oryzoideae</taxon>
        <taxon>Oryzeae</taxon>
        <taxon>Oryzinae</taxon>
        <taxon>Oryza</taxon>
        <taxon>Oryza meyeriana</taxon>
    </lineage>
</organism>
<evidence type="ECO:0000256" key="2">
    <source>
        <dbReference type="SAM" id="Phobius"/>
    </source>
</evidence>
<dbReference type="AlphaFoldDB" id="A0A6G1CTS0"/>
<reference evidence="3 4" key="1">
    <citation type="submission" date="2019-11" db="EMBL/GenBank/DDBJ databases">
        <title>Whole genome sequence of Oryza granulata.</title>
        <authorList>
            <person name="Li W."/>
        </authorList>
    </citation>
    <scope>NUCLEOTIDE SEQUENCE [LARGE SCALE GENOMIC DNA]</scope>
    <source>
        <strain evidence="4">cv. Menghai</strain>
        <tissue evidence="3">Leaf</tissue>
    </source>
</reference>
<feature type="region of interest" description="Disordered" evidence="1">
    <location>
        <begin position="1"/>
        <end position="24"/>
    </location>
</feature>
<name>A0A6G1CTS0_9ORYZ</name>
<protein>
    <submittedName>
        <fullName evidence="3">Uncharacterized protein</fullName>
    </submittedName>
</protein>
<feature type="compositionally biased region" description="Polar residues" evidence="1">
    <location>
        <begin position="8"/>
        <end position="21"/>
    </location>
</feature>
<evidence type="ECO:0000256" key="1">
    <source>
        <dbReference type="SAM" id="MobiDB-lite"/>
    </source>
</evidence>
<keyword evidence="4" id="KW-1185">Reference proteome</keyword>
<feature type="transmembrane region" description="Helical" evidence="2">
    <location>
        <begin position="62"/>
        <end position="84"/>
    </location>
</feature>
<gene>
    <name evidence="3" type="ORF">E2562_029942</name>
</gene>
<keyword evidence="2" id="KW-0472">Membrane</keyword>
<evidence type="ECO:0000313" key="3">
    <source>
        <dbReference type="EMBL" id="KAF0903848.1"/>
    </source>
</evidence>
<keyword evidence="2" id="KW-0812">Transmembrane</keyword>
<comment type="caution">
    <text evidence="3">The sequence shown here is derived from an EMBL/GenBank/DDBJ whole genome shotgun (WGS) entry which is preliminary data.</text>
</comment>
<sequence length="96" mass="10392">MHAEFASRWNSALSQRGTQSACRYRRRREDGVSTLMLQARPAWTFGMAGRMLGASPVSSLPATIYLMLTSGYVVGLHVVLDAAFEALSASSLRSPG</sequence>